<dbReference type="KEGG" id="api:100575413"/>
<evidence type="ECO:0000313" key="2">
    <source>
        <dbReference type="Proteomes" id="UP000007819"/>
    </source>
</evidence>
<keyword evidence="2" id="KW-1185">Reference proteome</keyword>
<dbReference type="RefSeq" id="XP_016664002.1">
    <property type="nucleotide sequence ID" value="XM_016808513.2"/>
</dbReference>
<reference evidence="1" key="2">
    <citation type="submission" date="2022-06" db="UniProtKB">
        <authorList>
            <consortium name="EnsemblMetazoa"/>
        </authorList>
    </citation>
    <scope>IDENTIFICATION</scope>
</reference>
<protein>
    <submittedName>
        <fullName evidence="1">Uncharacterized protein</fullName>
    </submittedName>
</protein>
<organism evidence="1 2">
    <name type="scientific">Acyrthosiphon pisum</name>
    <name type="common">Pea aphid</name>
    <dbReference type="NCBI Taxonomy" id="7029"/>
    <lineage>
        <taxon>Eukaryota</taxon>
        <taxon>Metazoa</taxon>
        <taxon>Ecdysozoa</taxon>
        <taxon>Arthropoda</taxon>
        <taxon>Hexapoda</taxon>
        <taxon>Insecta</taxon>
        <taxon>Pterygota</taxon>
        <taxon>Neoptera</taxon>
        <taxon>Paraneoptera</taxon>
        <taxon>Hemiptera</taxon>
        <taxon>Sternorrhyncha</taxon>
        <taxon>Aphidomorpha</taxon>
        <taxon>Aphidoidea</taxon>
        <taxon>Aphididae</taxon>
        <taxon>Macrosiphini</taxon>
        <taxon>Acyrthosiphon</taxon>
    </lineage>
</organism>
<reference evidence="2" key="1">
    <citation type="submission" date="2010-06" db="EMBL/GenBank/DDBJ databases">
        <authorList>
            <person name="Jiang H."/>
            <person name="Abraham K."/>
            <person name="Ali S."/>
            <person name="Alsbrooks S.L."/>
            <person name="Anim B.N."/>
            <person name="Anosike U.S."/>
            <person name="Attaway T."/>
            <person name="Bandaranaike D.P."/>
            <person name="Battles P.K."/>
            <person name="Bell S.N."/>
            <person name="Bell A.V."/>
            <person name="Beltran B."/>
            <person name="Bickham C."/>
            <person name="Bustamante Y."/>
            <person name="Caleb T."/>
            <person name="Canada A."/>
            <person name="Cardenas V."/>
            <person name="Carter K."/>
            <person name="Chacko J."/>
            <person name="Chandrabose M.N."/>
            <person name="Chavez D."/>
            <person name="Chavez A."/>
            <person name="Chen L."/>
            <person name="Chu H.-S."/>
            <person name="Claassen K.J."/>
            <person name="Cockrell R."/>
            <person name="Collins M."/>
            <person name="Cooper J.A."/>
            <person name="Cree A."/>
            <person name="Curry S.M."/>
            <person name="Da Y."/>
            <person name="Dao M.D."/>
            <person name="Das B."/>
            <person name="Davila M.-L."/>
            <person name="Davy-Carroll L."/>
            <person name="Denson S."/>
            <person name="Dinh H."/>
            <person name="Ebong V.E."/>
            <person name="Edwards J.R."/>
            <person name="Egan A."/>
            <person name="El-Daye J."/>
            <person name="Escobedo L."/>
            <person name="Fernandez S."/>
            <person name="Fernando P.R."/>
            <person name="Flagg N."/>
            <person name="Forbes L.D."/>
            <person name="Fowler R.G."/>
            <person name="Fu Q."/>
            <person name="Gabisi R.A."/>
            <person name="Ganer J."/>
            <person name="Garbino Pronczuk A."/>
            <person name="Garcia R.M."/>
            <person name="Garner T."/>
            <person name="Garrett T.E."/>
            <person name="Gonzalez D.A."/>
            <person name="Hamid H."/>
            <person name="Hawkins E.S."/>
            <person name="Hirani K."/>
            <person name="Hogues M.E."/>
            <person name="Hollins B."/>
            <person name="Hsiao C.-H."/>
            <person name="Jabil R."/>
            <person name="James M.L."/>
            <person name="Jhangiani S.N."/>
            <person name="Johnson B."/>
            <person name="Johnson Q."/>
            <person name="Joshi V."/>
            <person name="Kalu J.B."/>
            <person name="Kam C."/>
            <person name="Kashfia A."/>
            <person name="Keebler J."/>
            <person name="Kisamo H."/>
            <person name="Kovar C.L."/>
            <person name="Lago L.A."/>
            <person name="Lai C.-Y."/>
            <person name="Laidlaw J."/>
            <person name="Lara F."/>
            <person name="Le T.-K."/>
            <person name="Lee S.L."/>
            <person name="Legall F.H."/>
            <person name="Lemon S.J."/>
            <person name="Lewis L.R."/>
            <person name="Li B."/>
            <person name="Liu Y."/>
            <person name="Liu Y.-S."/>
            <person name="Lopez J."/>
            <person name="Lozado R.J."/>
            <person name="Lu J."/>
            <person name="Madu R.C."/>
            <person name="Maheshwari M."/>
            <person name="Maheshwari R."/>
            <person name="Malloy K."/>
            <person name="Martinez E."/>
            <person name="Mathew T."/>
            <person name="Mercado I.C."/>
            <person name="Mercado C."/>
            <person name="Meyer B."/>
            <person name="Montgomery K."/>
            <person name="Morgan M.B."/>
            <person name="Munidasa M."/>
            <person name="Nazareth L.V."/>
            <person name="Nelson J."/>
            <person name="Ng B.M."/>
            <person name="Nguyen N.B."/>
            <person name="Nguyen P.Q."/>
            <person name="Nguyen T."/>
            <person name="Obregon M."/>
            <person name="Okwuonu G.O."/>
            <person name="Onwere C.G."/>
            <person name="Orozco G."/>
            <person name="Parra A."/>
            <person name="Patel S."/>
            <person name="Patil S."/>
            <person name="Perez A."/>
            <person name="Perez Y."/>
            <person name="Pham C."/>
            <person name="Primus E.L."/>
            <person name="Pu L.-L."/>
            <person name="Puazo M."/>
            <person name="Qin X."/>
            <person name="Quiroz J.B."/>
            <person name="Reese J."/>
            <person name="Richards S."/>
            <person name="Rives C.M."/>
            <person name="Robberts R."/>
            <person name="Ruiz S.J."/>
            <person name="Ruiz M.J."/>
            <person name="Santibanez J."/>
            <person name="Schneider B.W."/>
            <person name="Sisson I."/>
            <person name="Smith M."/>
            <person name="Sodergren E."/>
            <person name="Song X.-Z."/>
            <person name="Song B.B."/>
            <person name="Summersgill H."/>
            <person name="Thelus R."/>
            <person name="Thornton R.D."/>
            <person name="Trejos Z.Y."/>
            <person name="Usmani K."/>
            <person name="Vattathil S."/>
            <person name="Villasana D."/>
            <person name="Walker D.L."/>
            <person name="Wang S."/>
            <person name="Wang K."/>
            <person name="White C.S."/>
            <person name="Williams A.C."/>
            <person name="Williamson J."/>
            <person name="Wilson K."/>
            <person name="Woghiren I.O."/>
            <person name="Woodworth J.R."/>
            <person name="Worley K.C."/>
            <person name="Wright R.A."/>
            <person name="Wu W."/>
            <person name="Young L."/>
            <person name="Zhang L."/>
            <person name="Zhang J."/>
            <person name="Zhu Y."/>
            <person name="Muzny D.M."/>
            <person name="Weinstock G."/>
            <person name="Gibbs R.A."/>
        </authorList>
    </citation>
    <scope>NUCLEOTIDE SEQUENCE [LARGE SCALE GENOMIC DNA]</scope>
    <source>
        <strain evidence="2">LSR1</strain>
    </source>
</reference>
<dbReference type="OrthoDB" id="10435340at2759"/>
<name>A0A8R2D870_ACYPI</name>
<sequence length="106" mass="12431">MNIIVYFRNCLKAVILLWTCIIAFHASVTAFVVQDYNISAIKVNSRGGLLKTIDIFFQRIRNEENQHFFDEIYRTPKATYGPTQHITAYYDKKMFVEKCGDLSEKR</sequence>
<proteinExistence type="predicted"/>
<dbReference type="GeneID" id="100575413"/>
<dbReference type="EnsemblMetazoa" id="XM_016808513.2">
    <property type="protein sequence ID" value="XP_016664002.1"/>
    <property type="gene ID" value="LOC100575413"/>
</dbReference>
<accession>A0A8R2D870</accession>
<evidence type="ECO:0000313" key="1">
    <source>
        <dbReference type="EnsemblMetazoa" id="XP_016664002.1"/>
    </source>
</evidence>
<dbReference type="AlphaFoldDB" id="A0A8R2D870"/>
<dbReference type="Proteomes" id="UP000007819">
    <property type="component" value="Unassembled WGS sequence"/>
</dbReference>